<evidence type="ECO:0000313" key="1">
    <source>
        <dbReference type="EMBL" id="KAF6027272.1"/>
    </source>
</evidence>
<comment type="caution">
    <text evidence="1">The sequence shown here is derived from an EMBL/GenBank/DDBJ whole genome shotgun (WGS) entry which is preliminary data.</text>
</comment>
<accession>A0A7J7JLP2</accession>
<sequence length="82" mass="9569">MDSPLVLISQRIFLGSLKNYLCVMLIKIFCKQKSEKILNEICLIMICKKYSCNTNYRTEQMEVSQQIPYSLNIKISENLLVC</sequence>
<proteinExistence type="predicted"/>
<organism evidence="1 2">
    <name type="scientific">Bugula neritina</name>
    <name type="common">Brown bryozoan</name>
    <name type="synonym">Sertularia neritina</name>
    <dbReference type="NCBI Taxonomy" id="10212"/>
    <lineage>
        <taxon>Eukaryota</taxon>
        <taxon>Metazoa</taxon>
        <taxon>Spiralia</taxon>
        <taxon>Lophotrochozoa</taxon>
        <taxon>Bryozoa</taxon>
        <taxon>Gymnolaemata</taxon>
        <taxon>Cheilostomatida</taxon>
        <taxon>Flustrina</taxon>
        <taxon>Buguloidea</taxon>
        <taxon>Bugulidae</taxon>
        <taxon>Bugula</taxon>
    </lineage>
</organism>
<name>A0A7J7JLP2_BUGNE</name>
<keyword evidence="2" id="KW-1185">Reference proteome</keyword>
<dbReference type="AlphaFoldDB" id="A0A7J7JLP2"/>
<dbReference type="Proteomes" id="UP000593567">
    <property type="component" value="Unassembled WGS sequence"/>
</dbReference>
<evidence type="ECO:0000313" key="2">
    <source>
        <dbReference type="Proteomes" id="UP000593567"/>
    </source>
</evidence>
<protein>
    <submittedName>
        <fullName evidence="1">Uncharacterized protein</fullName>
    </submittedName>
</protein>
<reference evidence="1" key="1">
    <citation type="submission" date="2020-06" db="EMBL/GenBank/DDBJ databases">
        <title>Draft genome of Bugula neritina, a colonial animal packing powerful symbionts and potential medicines.</title>
        <authorList>
            <person name="Rayko M."/>
        </authorList>
    </citation>
    <scope>NUCLEOTIDE SEQUENCE [LARGE SCALE GENOMIC DNA]</scope>
    <source>
        <strain evidence="1">Kwan_BN1</strain>
    </source>
</reference>
<gene>
    <name evidence="1" type="ORF">EB796_014421</name>
</gene>
<dbReference type="EMBL" id="VXIV02002113">
    <property type="protein sequence ID" value="KAF6027272.1"/>
    <property type="molecule type" value="Genomic_DNA"/>
</dbReference>